<comment type="pathway">
    <text evidence="1">Carbohydrate acid metabolism.</text>
</comment>
<evidence type="ECO:0000256" key="9">
    <source>
        <dbReference type="RuleBase" id="RU363066"/>
    </source>
</evidence>
<dbReference type="GO" id="GO:0005524">
    <property type="term" value="F:ATP binding"/>
    <property type="evidence" value="ECO:0007669"/>
    <property type="project" value="UniProtKB-KW"/>
</dbReference>
<proteinExistence type="inferred from homology"/>
<evidence type="ECO:0000256" key="1">
    <source>
        <dbReference type="ARBA" id="ARBA00004761"/>
    </source>
</evidence>
<dbReference type="SUPFAM" id="SSF52540">
    <property type="entry name" value="P-loop containing nucleoside triphosphate hydrolases"/>
    <property type="match status" value="1"/>
</dbReference>
<dbReference type="InterPro" id="IPR027417">
    <property type="entry name" value="P-loop_NTPase"/>
</dbReference>
<dbReference type="GO" id="GO:0046316">
    <property type="term" value="F:gluconokinase activity"/>
    <property type="evidence" value="ECO:0007669"/>
    <property type="project" value="UniProtKB-EC"/>
</dbReference>
<comment type="similarity">
    <text evidence="2 9">Belongs to the gluconokinase GntK/GntV family.</text>
</comment>
<dbReference type="NCBIfam" id="TIGR01313">
    <property type="entry name" value="therm_gnt_kin"/>
    <property type="match status" value="1"/>
</dbReference>
<evidence type="ECO:0000256" key="3">
    <source>
        <dbReference type="ARBA" id="ARBA00012054"/>
    </source>
</evidence>
<dbReference type="GO" id="GO:0005975">
    <property type="term" value="P:carbohydrate metabolic process"/>
    <property type="evidence" value="ECO:0007669"/>
    <property type="project" value="InterPro"/>
</dbReference>
<name>A0A239AKT7_9BACT</name>
<dbReference type="EMBL" id="FZNS01000013">
    <property type="protein sequence ID" value="SNR96120.1"/>
    <property type="molecule type" value="Genomic_DNA"/>
</dbReference>
<dbReference type="AlphaFoldDB" id="A0A239AKT7"/>
<reference evidence="11" key="1">
    <citation type="submission" date="2017-06" db="EMBL/GenBank/DDBJ databases">
        <authorList>
            <person name="Varghese N."/>
            <person name="Submissions S."/>
        </authorList>
    </citation>
    <scope>NUCLEOTIDE SEQUENCE [LARGE SCALE GENOMIC DNA]</scope>
    <source>
        <strain evidence="11">DSM 28041</strain>
    </source>
</reference>
<keyword evidence="7 9" id="KW-0067">ATP-binding</keyword>
<evidence type="ECO:0000256" key="6">
    <source>
        <dbReference type="ARBA" id="ARBA00022777"/>
    </source>
</evidence>
<dbReference type="GO" id="GO:0005737">
    <property type="term" value="C:cytoplasm"/>
    <property type="evidence" value="ECO:0007669"/>
    <property type="project" value="TreeGrafter"/>
</dbReference>
<organism evidence="10 11">
    <name type="scientific">Hymenobacter mucosus</name>
    <dbReference type="NCBI Taxonomy" id="1411120"/>
    <lineage>
        <taxon>Bacteria</taxon>
        <taxon>Pseudomonadati</taxon>
        <taxon>Bacteroidota</taxon>
        <taxon>Cytophagia</taxon>
        <taxon>Cytophagales</taxon>
        <taxon>Hymenobacteraceae</taxon>
        <taxon>Hymenobacter</taxon>
    </lineage>
</organism>
<dbReference type="PANTHER" id="PTHR43442:SF3">
    <property type="entry name" value="GLUCONOKINASE-RELATED"/>
    <property type="match status" value="1"/>
</dbReference>
<evidence type="ECO:0000256" key="8">
    <source>
        <dbReference type="ARBA" id="ARBA00048090"/>
    </source>
</evidence>
<keyword evidence="11" id="KW-1185">Reference proteome</keyword>
<dbReference type="EC" id="2.7.1.12" evidence="3 9"/>
<comment type="catalytic activity">
    <reaction evidence="8 9">
        <text>D-gluconate + ATP = 6-phospho-D-gluconate + ADP + H(+)</text>
        <dbReference type="Rhea" id="RHEA:19433"/>
        <dbReference type="ChEBI" id="CHEBI:15378"/>
        <dbReference type="ChEBI" id="CHEBI:18391"/>
        <dbReference type="ChEBI" id="CHEBI:30616"/>
        <dbReference type="ChEBI" id="CHEBI:58759"/>
        <dbReference type="ChEBI" id="CHEBI:456216"/>
        <dbReference type="EC" id="2.7.1.12"/>
    </reaction>
</comment>
<dbReference type="Pfam" id="PF01202">
    <property type="entry name" value="SKI"/>
    <property type="match status" value="1"/>
</dbReference>
<evidence type="ECO:0000256" key="7">
    <source>
        <dbReference type="ARBA" id="ARBA00022840"/>
    </source>
</evidence>
<dbReference type="Proteomes" id="UP000198310">
    <property type="component" value="Unassembled WGS sequence"/>
</dbReference>
<evidence type="ECO:0000256" key="4">
    <source>
        <dbReference type="ARBA" id="ARBA00022679"/>
    </source>
</evidence>
<dbReference type="InterPro" id="IPR006001">
    <property type="entry name" value="Therm_gnt_kin"/>
</dbReference>
<evidence type="ECO:0000313" key="11">
    <source>
        <dbReference type="Proteomes" id="UP000198310"/>
    </source>
</evidence>
<dbReference type="PANTHER" id="PTHR43442">
    <property type="entry name" value="GLUCONOKINASE-RELATED"/>
    <property type="match status" value="1"/>
</dbReference>
<protein>
    <recommendedName>
        <fullName evidence="3 9">Gluconokinase</fullName>
        <ecNumber evidence="3 9">2.7.1.12</ecNumber>
    </recommendedName>
</protein>
<sequence length="180" mass="19695">MQLNHVIIVMGVSGSGKSTIGELLAQQIGLPFHDADDFHSAANVAKMGAGTPLQDEDRKGWLAALAVGIRQWSQSAGAVLACSALKEWYRQELMTGGPVVWVFLDGSEELVRSRLQARQHHYMGPDLLASQFATLEKPTYGLHLPIDETPQQLVDQIVAYLQRTGEMPDSKHKHTPGNAE</sequence>
<dbReference type="CDD" id="cd02021">
    <property type="entry name" value="GntK"/>
    <property type="match status" value="1"/>
</dbReference>
<keyword evidence="6 9" id="KW-0418">Kinase</keyword>
<gene>
    <name evidence="10" type="ORF">SAMN06269173_11358</name>
</gene>
<evidence type="ECO:0000256" key="2">
    <source>
        <dbReference type="ARBA" id="ARBA00008420"/>
    </source>
</evidence>
<keyword evidence="4 9" id="KW-0808">Transferase</keyword>
<evidence type="ECO:0000313" key="10">
    <source>
        <dbReference type="EMBL" id="SNR96120.1"/>
    </source>
</evidence>
<accession>A0A239AKT7</accession>
<keyword evidence="5 9" id="KW-0547">Nucleotide-binding</keyword>
<dbReference type="InterPro" id="IPR031322">
    <property type="entry name" value="Shikimate/glucono_kinase"/>
</dbReference>
<dbReference type="Gene3D" id="3.40.50.300">
    <property type="entry name" value="P-loop containing nucleotide triphosphate hydrolases"/>
    <property type="match status" value="1"/>
</dbReference>
<evidence type="ECO:0000256" key="5">
    <source>
        <dbReference type="ARBA" id="ARBA00022741"/>
    </source>
</evidence>
<dbReference type="RefSeq" id="WP_218823213.1">
    <property type="nucleotide sequence ID" value="NZ_FZNS01000013.1"/>
</dbReference>